<dbReference type="Gramene" id="ERN01166">
    <property type="protein sequence ID" value="ERN01166"/>
    <property type="gene ID" value="AMTR_s00002p00222960"/>
</dbReference>
<evidence type="ECO:0000313" key="3">
    <source>
        <dbReference type="Proteomes" id="UP000017836"/>
    </source>
</evidence>
<dbReference type="AlphaFoldDB" id="W1P0W7"/>
<dbReference type="OrthoDB" id="1874403at2759"/>
<dbReference type="eggNOG" id="ENOG502QQW6">
    <property type="taxonomic scope" value="Eukaryota"/>
</dbReference>
<dbReference type="PANTHER" id="PTHR35287:SF1">
    <property type="entry name" value="SI:ZFOS-911D5.4"/>
    <property type="match status" value="1"/>
</dbReference>
<dbReference type="InterPro" id="IPR011528">
    <property type="entry name" value="NERD"/>
</dbReference>
<dbReference type="Proteomes" id="UP000017836">
    <property type="component" value="Unassembled WGS sequence"/>
</dbReference>
<evidence type="ECO:0000313" key="2">
    <source>
        <dbReference type="EMBL" id="ERN01166.1"/>
    </source>
</evidence>
<dbReference type="STRING" id="13333.W1P0W7"/>
<accession>W1P0W7</accession>
<dbReference type="OMA" id="NCRPSYA"/>
<protein>
    <recommendedName>
        <fullName evidence="1">NERD domain-containing protein</fullName>
    </recommendedName>
</protein>
<gene>
    <name evidence="2" type="ORF">AMTR_s00002p00222960</name>
</gene>
<feature type="domain" description="NERD" evidence="1">
    <location>
        <begin position="29"/>
        <end position="146"/>
    </location>
</feature>
<dbReference type="HOGENOM" id="CLU_074946_0_0_1"/>
<organism evidence="2 3">
    <name type="scientific">Amborella trichopoda</name>
    <dbReference type="NCBI Taxonomy" id="13333"/>
    <lineage>
        <taxon>Eukaryota</taxon>
        <taxon>Viridiplantae</taxon>
        <taxon>Streptophyta</taxon>
        <taxon>Embryophyta</taxon>
        <taxon>Tracheophyta</taxon>
        <taxon>Spermatophyta</taxon>
        <taxon>Magnoliopsida</taxon>
        <taxon>Amborellales</taxon>
        <taxon>Amborellaceae</taxon>
        <taxon>Amborella</taxon>
    </lineage>
</organism>
<name>W1P0W7_AMBTC</name>
<reference evidence="3" key="1">
    <citation type="journal article" date="2013" name="Science">
        <title>The Amborella genome and the evolution of flowering plants.</title>
        <authorList>
            <consortium name="Amborella Genome Project"/>
        </authorList>
    </citation>
    <scope>NUCLEOTIDE SEQUENCE [LARGE SCALE GENOMIC DNA]</scope>
</reference>
<keyword evidence="3" id="KW-1185">Reference proteome</keyword>
<dbReference type="Pfam" id="PF08378">
    <property type="entry name" value="NERD"/>
    <property type="match status" value="1"/>
</dbReference>
<dbReference type="EMBL" id="KI394767">
    <property type="protein sequence ID" value="ERN01166.1"/>
    <property type="molecule type" value="Genomic_DNA"/>
</dbReference>
<sequence>MWVEIVCGLVVYRLFSRFLFKDDEFEPQTLFDSTFAIASSLEKLYGGKVYTGLRIPDAENGNFQEIDMVLVTKGEAMVIMVKDISGFVDTEPSGSWVCMSGSKQHVDRHLNPVEETRKQVSILESYLERRGVLLPEGYLNCRVLLPNPNCRVAYRLDVLPEVISYEKWLQLKPGSKFGFSNWMKDAFLGTKKDIQNGLDQKLHFVLGSAPMWDRLELNGSRQLLGKFEGFKGKQEDMQTLQIVKRSKVSKVLVMKSTMFGFLGRKLHVLYTFRDYRGESGSASEWKECTVKPNMEILFQPRDTKKTRKLRLASVVSLSLSA</sequence>
<proteinExistence type="predicted"/>
<dbReference type="PROSITE" id="PS50965">
    <property type="entry name" value="NERD"/>
    <property type="match status" value="1"/>
</dbReference>
<dbReference type="KEGG" id="atr:18429244"/>
<evidence type="ECO:0000259" key="1">
    <source>
        <dbReference type="PROSITE" id="PS50965"/>
    </source>
</evidence>
<dbReference type="PANTHER" id="PTHR35287">
    <property type="entry name" value="SI:ZFOS-911D5.4"/>
    <property type="match status" value="1"/>
</dbReference>